<accession>A0A380JFU3</accession>
<organism evidence="4 5">
    <name type="scientific">Streptococcus downei MFe28</name>
    <dbReference type="NCBI Taxonomy" id="764290"/>
    <lineage>
        <taxon>Bacteria</taxon>
        <taxon>Bacillati</taxon>
        <taxon>Bacillota</taxon>
        <taxon>Bacilli</taxon>
        <taxon>Lactobacillales</taxon>
        <taxon>Streptococcaceae</taxon>
        <taxon>Streptococcus</taxon>
    </lineage>
</organism>
<feature type="transmembrane region" description="Helical" evidence="2">
    <location>
        <begin position="18"/>
        <end position="45"/>
    </location>
</feature>
<keyword evidence="5" id="KW-1185">Reference proteome</keyword>
<dbReference type="GO" id="GO:0004175">
    <property type="term" value="F:endopeptidase activity"/>
    <property type="evidence" value="ECO:0007669"/>
    <property type="project" value="UniProtKB-ARBA"/>
</dbReference>
<keyword evidence="2" id="KW-0812">Transmembrane</keyword>
<proteinExistence type="inferred from homology"/>
<reference evidence="4 5" key="1">
    <citation type="submission" date="2018-06" db="EMBL/GenBank/DDBJ databases">
        <authorList>
            <consortium name="Pathogen Informatics"/>
            <person name="Doyle S."/>
        </authorList>
    </citation>
    <scope>NUCLEOTIDE SEQUENCE [LARGE SCALE GENOMIC DNA]</scope>
    <source>
        <strain evidence="5">NCTC 11391</strain>
    </source>
</reference>
<comment type="similarity">
    <text evidence="1">Belongs to the UPF0177 family.</text>
</comment>
<feature type="transmembrane region" description="Helical" evidence="2">
    <location>
        <begin position="65"/>
        <end position="86"/>
    </location>
</feature>
<evidence type="ECO:0000256" key="1">
    <source>
        <dbReference type="ARBA" id="ARBA00009067"/>
    </source>
</evidence>
<keyword evidence="2" id="KW-0472">Membrane</keyword>
<dbReference type="AlphaFoldDB" id="A0A380JFU3"/>
<feature type="domain" description="CAAX prenyl protease 2/Lysostaphin resistance protein A-like" evidence="3">
    <location>
        <begin position="108"/>
        <end position="195"/>
    </location>
</feature>
<protein>
    <submittedName>
        <fullName evidence="4">CAAX amino terminal protease family protein</fullName>
    </submittedName>
</protein>
<evidence type="ECO:0000313" key="4">
    <source>
        <dbReference type="EMBL" id="SUN37118.1"/>
    </source>
</evidence>
<dbReference type="GO" id="GO:0006508">
    <property type="term" value="P:proteolysis"/>
    <property type="evidence" value="ECO:0007669"/>
    <property type="project" value="UniProtKB-KW"/>
</dbReference>
<evidence type="ECO:0000313" key="5">
    <source>
        <dbReference type="Proteomes" id="UP000254082"/>
    </source>
</evidence>
<dbReference type="GO" id="GO:0080120">
    <property type="term" value="P:CAAX-box protein maturation"/>
    <property type="evidence" value="ECO:0007669"/>
    <property type="project" value="UniProtKB-ARBA"/>
</dbReference>
<evidence type="ECO:0000256" key="2">
    <source>
        <dbReference type="SAM" id="Phobius"/>
    </source>
</evidence>
<dbReference type="OrthoDB" id="2230138at2"/>
<feature type="transmembrane region" description="Helical" evidence="2">
    <location>
        <begin position="106"/>
        <end position="128"/>
    </location>
</feature>
<dbReference type="Proteomes" id="UP000254082">
    <property type="component" value="Unassembled WGS sequence"/>
</dbReference>
<dbReference type="InterPro" id="IPR003675">
    <property type="entry name" value="Rce1/LyrA-like_dom"/>
</dbReference>
<feature type="transmembrane region" description="Helical" evidence="2">
    <location>
        <begin position="140"/>
        <end position="171"/>
    </location>
</feature>
<dbReference type="RefSeq" id="WP_002996935.1">
    <property type="nucleotide sequence ID" value="NZ_UHFA01000002.1"/>
</dbReference>
<gene>
    <name evidence="4" type="ORF">NCTC11391_01924</name>
</gene>
<dbReference type="Pfam" id="PF02517">
    <property type="entry name" value="Rce1-like"/>
    <property type="match status" value="1"/>
</dbReference>
<keyword evidence="4" id="KW-0378">Hydrolase</keyword>
<name>A0A380JFU3_STRDO</name>
<dbReference type="EMBL" id="UHFA01000002">
    <property type="protein sequence ID" value="SUN37118.1"/>
    <property type="molecule type" value="Genomic_DNA"/>
</dbReference>
<sequence length="211" mass="24745">MDRKYIKLNIFPFILEGLFILACLMFREYCIYINFLFYIVLAVYFKQRKDFSIKEWGNSVRKGSIYWKQVMLTILFCALAFAFTNVLANMFPNLNNGMIKLRADNWLKLILFICSTIILPPIAEEIFYRKNLISFKNRKILVLTTLFSMFLYALEHALAIWGIFLCMIWALPLSISYIKTKNIYVTMTAHFICDLLVNGIAVVKVCDFLLS</sequence>
<keyword evidence="2" id="KW-1133">Transmembrane helix</keyword>
<keyword evidence="4" id="KW-0645">Protease</keyword>
<evidence type="ECO:0000259" key="3">
    <source>
        <dbReference type="Pfam" id="PF02517"/>
    </source>
</evidence>